<feature type="domain" description="GP-PDE" evidence="3">
    <location>
        <begin position="122"/>
        <end position="370"/>
    </location>
</feature>
<feature type="region of interest" description="Disordered" evidence="1">
    <location>
        <begin position="25"/>
        <end position="112"/>
    </location>
</feature>
<feature type="compositionally biased region" description="Low complexity" evidence="1">
    <location>
        <begin position="37"/>
        <end position="46"/>
    </location>
</feature>
<accession>A0A6L9QTI3</accession>
<dbReference type="Proteomes" id="UP000475532">
    <property type="component" value="Unassembled WGS sequence"/>
</dbReference>
<name>A0A6L9QTI3_9ACTN</name>
<sequence>MHRRNRLALLTVTATTALVVPATAAAADPGPDPVPAPQQAGAVDPGAPRPGGGPRPADPRPGATQPNETQPSVTEPGASQPGASQPGASQPGTTQPNAVQPGVQEPVLEPRPGVGSALRAGIVDVAHRGASAYAPENTLAAFKLAKAKHADMFELDVQETKDHKLVIMHDTTLDRTTNVEDVYPDRKPWKVADFTLAEIEKLDAGSWFAAKYKGERVPTLGKVLSAMRGKGLGMLLELKSPALYPGIEKRVAAALKRSPSWLRHDPRERRLAVQSFDWHSVQRFHAVLPKVPTGLLGTPKVADLPKLAKYADQINPTFGDLTASYVKKVHASHMDVLTWTINDRGDMEKAAGLGVDGIITNKPDVLRHVLKASRSQESKAA</sequence>
<dbReference type="PROSITE" id="PS51704">
    <property type="entry name" value="GP_PDE"/>
    <property type="match status" value="1"/>
</dbReference>
<keyword evidence="2" id="KW-0732">Signal</keyword>
<comment type="caution">
    <text evidence="4">The sequence shown here is derived from an EMBL/GenBank/DDBJ whole genome shotgun (WGS) entry which is preliminary data.</text>
</comment>
<dbReference type="InterPro" id="IPR017946">
    <property type="entry name" value="PLC-like_Pdiesterase_TIM-brl"/>
</dbReference>
<dbReference type="GO" id="GO:0006629">
    <property type="term" value="P:lipid metabolic process"/>
    <property type="evidence" value="ECO:0007669"/>
    <property type="project" value="InterPro"/>
</dbReference>
<protein>
    <submittedName>
        <fullName evidence="4">Glycerophosphodiester phosphodiesterase</fullName>
    </submittedName>
</protein>
<proteinExistence type="predicted"/>
<dbReference type="Gene3D" id="3.20.20.190">
    <property type="entry name" value="Phosphatidylinositol (PI) phosphodiesterase"/>
    <property type="match status" value="1"/>
</dbReference>
<feature type="compositionally biased region" description="Polar residues" evidence="1">
    <location>
        <begin position="81"/>
        <end position="98"/>
    </location>
</feature>
<feature type="signal peptide" evidence="2">
    <location>
        <begin position="1"/>
        <end position="26"/>
    </location>
</feature>
<dbReference type="SUPFAM" id="SSF51695">
    <property type="entry name" value="PLC-like phosphodiesterases"/>
    <property type="match status" value="1"/>
</dbReference>
<evidence type="ECO:0000313" key="5">
    <source>
        <dbReference type="Proteomes" id="UP000475532"/>
    </source>
</evidence>
<dbReference type="AlphaFoldDB" id="A0A6L9QTI3"/>
<evidence type="ECO:0000259" key="3">
    <source>
        <dbReference type="PROSITE" id="PS51704"/>
    </source>
</evidence>
<dbReference type="PANTHER" id="PTHR46211:SF1">
    <property type="entry name" value="GLYCEROPHOSPHODIESTER PHOSPHODIESTERASE, CYTOPLASMIC"/>
    <property type="match status" value="1"/>
</dbReference>
<evidence type="ECO:0000256" key="2">
    <source>
        <dbReference type="SAM" id="SignalP"/>
    </source>
</evidence>
<feature type="chain" id="PRO_5027104144" evidence="2">
    <location>
        <begin position="27"/>
        <end position="381"/>
    </location>
</feature>
<dbReference type="InterPro" id="IPR030395">
    <property type="entry name" value="GP_PDE_dom"/>
</dbReference>
<dbReference type="Pfam" id="PF03009">
    <property type="entry name" value="GDPD"/>
    <property type="match status" value="1"/>
</dbReference>
<evidence type="ECO:0000256" key="1">
    <source>
        <dbReference type="SAM" id="MobiDB-lite"/>
    </source>
</evidence>
<gene>
    <name evidence="4" type="ORF">G3I70_40315</name>
</gene>
<dbReference type="EMBL" id="JAAGLI010001086">
    <property type="protein sequence ID" value="NEA28701.1"/>
    <property type="molecule type" value="Genomic_DNA"/>
</dbReference>
<feature type="compositionally biased region" description="Polar residues" evidence="1">
    <location>
        <begin position="64"/>
        <end position="73"/>
    </location>
</feature>
<dbReference type="GO" id="GO:0008081">
    <property type="term" value="F:phosphoric diester hydrolase activity"/>
    <property type="evidence" value="ECO:0007669"/>
    <property type="project" value="InterPro"/>
</dbReference>
<evidence type="ECO:0000313" key="4">
    <source>
        <dbReference type="EMBL" id="NEA28701.1"/>
    </source>
</evidence>
<organism evidence="4 5">
    <name type="scientific">Actinomadura bangladeshensis</name>
    <dbReference type="NCBI Taxonomy" id="453573"/>
    <lineage>
        <taxon>Bacteria</taxon>
        <taxon>Bacillati</taxon>
        <taxon>Actinomycetota</taxon>
        <taxon>Actinomycetes</taxon>
        <taxon>Streptosporangiales</taxon>
        <taxon>Thermomonosporaceae</taxon>
        <taxon>Actinomadura</taxon>
    </lineage>
</organism>
<dbReference type="PANTHER" id="PTHR46211">
    <property type="entry name" value="GLYCEROPHOSPHORYL DIESTER PHOSPHODIESTERASE"/>
    <property type="match status" value="1"/>
</dbReference>
<reference evidence="4 5" key="1">
    <citation type="submission" date="2020-01" db="EMBL/GenBank/DDBJ databases">
        <title>Insect and environment-associated Actinomycetes.</title>
        <authorList>
            <person name="Currrie C."/>
            <person name="Chevrette M."/>
            <person name="Carlson C."/>
            <person name="Stubbendieck R."/>
            <person name="Wendt-Pienkowski E."/>
        </authorList>
    </citation>
    <scope>NUCLEOTIDE SEQUENCE [LARGE SCALE GENOMIC DNA]</scope>
    <source>
        <strain evidence="4 5">SID10258</strain>
    </source>
</reference>